<reference evidence="3" key="1">
    <citation type="journal article" date="2020" name="mSystems">
        <title>Genome- and Community-Level Interaction Insights into Carbon Utilization and Element Cycling Functions of Hydrothermarchaeota in Hydrothermal Sediment.</title>
        <authorList>
            <person name="Zhou Z."/>
            <person name="Liu Y."/>
            <person name="Xu W."/>
            <person name="Pan J."/>
            <person name="Luo Z.H."/>
            <person name="Li M."/>
        </authorList>
    </citation>
    <scope>NUCLEOTIDE SEQUENCE [LARGE SCALE GENOMIC DNA]</scope>
    <source>
        <strain evidence="3">SpSt-479</strain>
    </source>
</reference>
<dbReference type="PANTHER" id="PTHR43630">
    <property type="entry name" value="POLY-BETA-1,6-N-ACETYL-D-GLUCOSAMINE SYNTHASE"/>
    <property type="match status" value="1"/>
</dbReference>
<dbReference type="SUPFAM" id="SSF48452">
    <property type="entry name" value="TPR-like"/>
    <property type="match status" value="2"/>
</dbReference>
<dbReference type="InterPro" id="IPR001173">
    <property type="entry name" value="Glyco_trans_2-like"/>
</dbReference>
<proteinExistence type="inferred from homology"/>
<dbReference type="InterPro" id="IPR011990">
    <property type="entry name" value="TPR-like_helical_dom_sf"/>
</dbReference>
<evidence type="ECO:0000259" key="2">
    <source>
        <dbReference type="Pfam" id="PF00535"/>
    </source>
</evidence>
<name>A0A7V3E6M1_9BACT</name>
<gene>
    <name evidence="3" type="ORF">ENS31_02480</name>
</gene>
<evidence type="ECO:0000256" key="1">
    <source>
        <dbReference type="ARBA" id="ARBA00038494"/>
    </source>
</evidence>
<dbReference type="Pfam" id="PF00535">
    <property type="entry name" value="Glycos_transf_2"/>
    <property type="match status" value="1"/>
</dbReference>
<keyword evidence="3" id="KW-0808">Transferase</keyword>
<dbReference type="AlphaFoldDB" id="A0A7V3E6M1"/>
<accession>A0A7V3E6M1</accession>
<protein>
    <submittedName>
        <fullName evidence="3">Glycosyltransferase</fullName>
    </submittedName>
</protein>
<dbReference type="InterPro" id="IPR019734">
    <property type="entry name" value="TPR_rpt"/>
</dbReference>
<dbReference type="CDD" id="cd02511">
    <property type="entry name" value="Beta4Glucosyltransferase"/>
    <property type="match status" value="1"/>
</dbReference>
<evidence type="ECO:0000313" key="3">
    <source>
        <dbReference type="EMBL" id="HFI90378.1"/>
    </source>
</evidence>
<dbReference type="Gene3D" id="1.25.40.10">
    <property type="entry name" value="Tetratricopeptide repeat domain"/>
    <property type="match status" value="2"/>
</dbReference>
<sequence>MASGISLSMIVKNEEQYLFDCLNSVKNIVDEIVIVDTGSNDKTLEIAEKFNAKIYHFYWIDDFSAARNFALEKCTGDWILYLDADERLDESSAKKIKSLTQTRESVGYYCTIKSYDSEIQRDHTIRYIRFFRNNPEAKFTGKVHEQITPSLEKLNYKFIHSDLLIHHTGYDISKEGKKQKARRNLKLLSEDYKISENDYVLFQIGQSYFVLENYSEAKNTFLKLIKSERLSKQFKAESFSYLAQISFNEFRSADAEKFISNAIKLNDTQPFYHLLLSKIFLRLNKVKEAKEEFLKSLKLHKDSSGMNSFNLQQVNLSIEELLYYGLQLAYQSGDLNLKNKMLDYLSKTKEMIFVEFLKKAEVKSFNQISDITGYLDSVTQFNISLLTHLISKYDNKEFAMNALSQLYQKFNNNTDVIKQYALTLDSVNKTQDALKLLEGNFDIVKSDPSALLYLVMIYLKMSQYEKALEILNTIENNFAQFEEVVTKVRAFKEKFFRNVRLHKSEEPAY</sequence>
<dbReference type="Pfam" id="PF13174">
    <property type="entry name" value="TPR_6"/>
    <property type="match status" value="2"/>
</dbReference>
<comment type="similarity">
    <text evidence="1">Belongs to the glycosyltransferase 2 family. WaaE/KdtX subfamily.</text>
</comment>
<dbReference type="InterPro" id="IPR029044">
    <property type="entry name" value="Nucleotide-diphossugar_trans"/>
</dbReference>
<dbReference type="SUPFAM" id="SSF53448">
    <property type="entry name" value="Nucleotide-diphospho-sugar transferases"/>
    <property type="match status" value="1"/>
</dbReference>
<feature type="domain" description="Glycosyltransferase 2-like" evidence="2">
    <location>
        <begin position="8"/>
        <end position="130"/>
    </location>
</feature>
<dbReference type="EMBL" id="DSUJ01000008">
    <property type="protein sequence ID" value="HFI90378.1"/>
    <property type="molecule type" value="Genomic_DNA"/>
</dbReference>
<comment type="caution">
    <text evidence="3">The sequence shown here is derived from an EMBL/GenBank/DDBJ whole genome shotgun (WGS) entry which is preliminary data.</text>
</comment>
<dbReference type="PANTHER" id="PTHR43630:SF2">
    <property type="entry name" value="GLYCOSYLTRANSFERASE"/>
    <property type="match status" value="1"/>
</dbReference>
<organism evidence="3">
    <name type="scientific">Ignavibacterium album</name>
    <dbReference type="NCBI Taxonomy" id="591197"/>
    <lineage>
        <taxon>Bacteria</taxon>
        <taxon>Pseudomonadati</taxon>
        <taxon>Ignavibacteriota</taxon>
        <taxon>Ignavibacteria</taxon>
        <taxon>Ignavibacteriales</taxon>
        <taxon>Ignavibacteriaceae</taxon>
        <taxon>Ignavibacterium</taxon>
    </lineage>
</organism>
<dbReference type="SMART" id="SM00028">
    <property type="entry name" value="TPR"/>
    <property type="match status" value="4"/>
</dbReference>
<dbReference type="Gene3D" id="3.90.550.10">
    <property type="entry name" value="Spore Coat Polysaccharide Biosynthesis Protein SpsA, Chain A"/>
    <property type="match status" value="1"/>
</dbReference>
<dbReference type="GO" id="GO:0016740">
    <property type="term" value="F:transferase activity"/>
    <property type="evidence" value="ECO:0007669"/>
    <property type="project" value="UniProtKB-KW"/>
</dbReference>